<name>A0A699JUE1_TANCI</name>
<evidence type="ECO:0008006" key="2">
    <source>
        <dbReference type="Google" id="ProtNLM"/>
    </source>
</evidence>
<dbReference type="AlphaFoldDB" id="A0A699JUE1"/>
<comment type="caution">
    <text evidence="1">The sequence shown here is derived from an EMBL/GenBank/DDBJ whole genome shotgun (WGS) entry which is preliminary data.</text>
</comment>
<reference evidence="1" key="1">
    <citation type="journal article" date="2019" name="Sci. Rep.">
        <title>Draft genome of Tanacetum cinerariifolium, the natural source of mosquito coil.</title>
        <authorList>
            <person name="Yamashiro T."/>
            <person name="Shiraishi A."/>
            <person name="Satake H."/>
            <person name="Nakayama K."/>
        </authorList>
    </citation>
    <scope>NUCLEOTIDE SEQUENCE</scope>
</reference>
<evidence type="ECO:0000313" key="1">
    <source>
        <dbReference type="EMBL" id="GFA55206.1"/>
    </source>
</evidence>
<proteinExistence type="predicted"/>
<organism evidence="1">
    <name type="scientific">Tanacetum cinerariifolium</name>
    <name type="common">Dalmatian daisy</name>
    <name type="synonym">Chrysanthemum cinerariifolium</name>
    <dbReference type="NCBI Taxonomy" id="118510"/>
    <lineage>
        <taxon>Eukaryota</taxon>
        <taxon>Viridiplantae</taxon>
        <taxon>Streptophyta</taxon>
        <taxon>Embryophyta</taxon>
        <taxon>Tracheophyta</taxon>
        <taxon>Spermatophyta</taxon>
        <taxon>Magnoliopsida</taxon>
        <taxon>eudicotyledons</taxon>
        <taxon>Gunneridae</taxon>
        <taxon>Pentapetalae</taxon>
        <taxon>asterids</taxon>
        <taxon>campanulids</taxon>
        <taxon>Asterales</taxon>
        <taxon>Asteraceae</taxon>
        <taxon>Asteroideae</taxon>
        <taxon>Anthemideae</taxon>
        <taxon>Anthemidinae</taxon>
        <taxon>Tanacetum</taxon>
    </lineage>
</organism>
<protein>
    <recommendedName>
        <fullName evidence="2">NAC domain-containing protein</fullName>
    </recommendedName>
</protein>
<accession>A0A699JUE1</accession>
<dbReference type="EMBL" id="BKCJ010444185">
    <property type="protein sequence ID" value="GFA55206.1"/>
    <property type="molecule type" value="Genomic_DNA"/>
</dbReference>
<gene>
    <name evidence="1" type="ORF">Tci_627178</name>
</gene>
<sequence length="438" mass="51005">MVMIVHHGYRLSMSKNRATIKTLCQPRNQNFYDPNLFYNYNSSGFDQPPQYFIDHQPQSIQEDLNHQRMNDVYKIWIESRNELLNTMQSLCEMILQRDQVANLSNHTPEPSRRFNFICYYDADDEESTIPLNEIISQIPPSIVITHILPIMEPEDSLIMGDEDLRTIPEKESDEFIKSSVEDLVPISRESEDTSDSDKECDFPFCDNSMIFSSPIFNVNDDFTSSNDESLHEEDFQEENFKIYWNPLFEFDDKYISSDVNYLFNEEDDTFFYANEDACFDLGGDIDEIDAFLDIDVSTNIEDDHDPRKDKHDNDDLKSMDKAFNPGIHGKIISPTYVRLPFEDRHYFSLTFVIRIFLPYLTYSMDSSLLLSSGSEDTIFDPDISIFSFYSLEPVVSHQSETFMCFNVYLNILNESPMKICSSTCFVPNITMIWSKSGS</sequence>